<reference evidence="4" key="2">
    <citation type="submission" date="2025-09" db="UniProtKB">
        <authorList>
            <consortium name="Ensembl"/>
        </authorList>
    </citation>
    <scope>IDENTIFICATION</scope>
</reference>
<dbReference type="InterPro" id="IPR036723">
    <property type="entry name" value="Alpha-catenin/vinculin-like_sf"/>
</dbReference>
<dbReference type="AlphaFoldDB" id="A0A8C5C6P9"/>
<dbReference type="InterPro" id="IPR006077">
    <property type="entry name" value="Vinculin/catenin"/>
</dbReference>
<dbReference type="Gene3D" id="1.20.120.810">
    <property type="entry name" value="Vinculin, Vh2 four-helix bundle"/>
    <property type="match status" value="1"/>
</dbReference>
<evidence type="ECO:0000256" key="1">
    <source>
        <dbReference type="ARBA" id="ARBA00004496"/>
    </source>
</evidence>
<dbReference type="GO" id="GO:0098609">
    <property type="term" value="P:cell-cell adhesion"/>
    <property type="evidence" value="ECO:0007669"/>
    <property type="project" value="TreeGrafter"/>
</dbReference>
<dbReference type="Pfam" id="PF01044">
    <property type="entry name" value="Vinculin"/>
    <property type="match status" value="1"/>
</dbReference>
<dbReference type="GeneTree" id="ENSGT00960000191979"/>
<comment type="subcellular location">
    <subcellularLocation>
        <location evidence="1">Cytoplasm</location>
    </subcellularLocation>
</comment>
<evidence type="ECO:0000313" key="5">
    <source>
        <dbReference type="Proteomes" id="UP000694546"/>
    </source>
</evidence>
<accession>A0A8C5C6P9</accession>
<proteinExistence type="inferred from homology"/>
<organism evidence="4 5">
    <name type="scientific">Gadus morhua</name>
    <name type="common">Atlantic cod</name>
    <dbReference type="NCBI Taxonomy" id="8049"/>
    <lineage>
        <taxon>Eukaryota</taxon>
        <taxon>Metazoa</taxon>
        <taxon>Chordata</taxon>
        <taxon>Craniata</taxon>
        <taxon>Vertebrata</taxon>
        <taxon>Euteleostomi</taxon>
        <taxon>Actinopterygii</taxon>
        <taxon>Neopterygii</taxon>
        <taxon>Teleostei</taxon>
        <taxon>Neoteleostei</taxon>
        <taxon>Acanthomorphata</taxon>
        <taxon>Zeiogadaria</taxon>
        <taxon>Gadariae</taxon>
        <taxon>Gadiformes</taxon>
        <taxon>Gadoidei</taxon>
        <taxon>Gadidae</taxon>
        <taxon>Gadus</taxon>
    </lineage>
</organism>
<comment type="similarity">
    <text evidence="2">Belongs to the vinculin/alpha-catenin family.</text>
</comment>
<name>A0A8C5C6P9_GADMO</name>
<dbReference type="PANTHER" id="PTHR18914">
    <property type="entry name" value="ALPHA CATENIN"/>
    <property type="match status" value="1"/>
</dbReference>
<dbReference type="Proteomes" id="UP000694546">
    <property type="component" value="Chromosome 15"/>
</dbReference>
<dbReference type="GO" id="GO:0051015">
    <property type="term" value="F:actin filament binding"/>
    <property type="evidence" value="ECO:0007669"/>
    <property type="project" value="InterPro"/>
</dbReference>
<dbReference type="GO" id="GO:0016342">
    <property type="term" value="C:catenin complex"/>
    <property type="evidence" value="ECO:0007669"/>
    <property type="project" value="TreeGrafter"/>
</dbReference>
<keyword evidence="5" id="KW-1185">Reference proteome</keyword>
<dbReference type="SUPFAM" id="SSF47220">
    <property type="entry name" value="alpha-catenin/vinculin-like"/>
    <property type="match status" value="1"/>
</dbReference>
<protein>
    <submittedName>
        <fullName evidence="4">Uncharacterized protein</fullName>
    </submittedName>
</protein>
<keyword evidence="3" id="KW-0963">Cytoplasm</keyword>
<sequence length="263" mass="29004">MNETEDEVTRMEMCALLEPVTVSGQHVLLVSQKLTATVVQILSQVLLVSDDATVRTIVVAAAQVLECLSQLGCSLDTMTLLKSFQEFSDALILLKGLTVERARSLQDPRQAQSLLDSLGTLSKCISMLHTAMLATIKHPSNEQAQAAKAYILDKVESSVKDIVDTLHSRCDPGSYGPCGFYTGRRNSLMKLLDTFSIHLFRSNGLDSMVRDIVFHCMLVANPSPYTDRLIQVSHFVSAMAFDAKSMENVESSCLSLTRLRSWI</sequence>
<dbReference type="PANTHER" id="PTHR18914:SF30">
    <property type="entry name" value="VINCULIN_ALPHA-CATENIN FAMILY MEMBER 1"/>
    <property type="match status" value="1"/>
</dbReference>
<reference evidence="4" key="1">
    <citation type="submission" date="2025-08" db="UniProtKB">
        <authorList>
            <consortium name="Ensembl"/>
        </authorList>
    </citation>
    <scope>IDENTIFICATION</scope>
</reference>
<evidence type="ECO:0000256" key="3">
    <source>
        <dbReference type="ARBA" id="ARBA00022490"/>
    </source>
</evidence>
<dbReference type="GO" id="GO:0016477">
    <property type="term" value="P:cell migration"/>
    <property type="evidence" value="ECO:0007669"/>
    <property type="project" value="TreeGrafter"/>
</dbReference>
<dbReference type="Ensembl" id="ENSGMOT00000064389.1">
    <property type="protein sequence ID" value="ENSGMOP00000056031.1"/>
    <property type="gene ID" value="ENSGMOG00000036075.1"/>
</dbReference>
<dbReference type="GO" id="GO:0005737">
    <property type="term" value="C:cytoplasm"/>
    <property type="evidence" value="ECO:0007669"/>
    <property type="project" value="UniProtKB-SubCell"/>
</dbReference>
<dbReference type="GO" id="GO:0008013">
    <property type="term" value="F:beta-catenin binding"/>
    <property type="evidence" value="ECO:0007669"/>
    <property type="project" value="TreeGrafter"/>
</dbReference>
<dbReference type="GO" id="GO:0005912">
    <property type="term" value="C:adherens junction"/>
    <property type="evidence" value="ECO:0007669"/>
    <property type="project" value="TreeGrafter"/>
</dbReference>
<evidence type="ECO:0000313" key="4">
    <source>
        <dbReference type="Ensembl" id="ENSGMOP00000056031.1"/>
    </source>
</evidence>
<evidence type="ECO:0000256" key="2">
    <source>
        <dbReference type="ARBA" id="ARBA00008376"/>
    </source>
</evidence>